<dbReference type="EMBL" id="FWPT01000009">
    <property type="protein sequence ID" value="SMA49797.1"/>
    <property type="molecule type" value="Genomic_DNA"/>
</dbReference>
<keyword evidence="3" id="KW-1185">Reference proteome</keyword>
<evidence type="ECO:0000256" key="1">
    <source>
        <dbReference type="SAM" id="SignalP"/>
    </source>
</evidence>
<dbReference type="RefSeq" id="WP_087112251.1">
    <property type="nucleotide sequence ID" value="NZ_CBCSCN010000011.1"/>
</dbReference>
<name>A0A1X7AQW2_9GAMM</name>
<evidence type="ECO:0000313" key="3">
    <source>
        <dbReference type="Proteomes" id="UP000196573"/>
    </source>
</evidence>
<dbReference type="Proteomes" id="UP000196573">
    <property type="component" value="Unassembled WGS sequence"/>
</dbReference>
<reference evidence="2 3" key="1">
    <citation type="submission" date="2017-03" db="EMBL/GenBank/DDBJ databases">
        <authorList>
            <person name="Afonso C.L."/>
            <person name="Miller P.J."/>
            <person name="Scott M.A."/>
            <person name="Spackman E."/>
            <person name="Goraichik I."/>
            <person name="Dimitrov K.M."/>
            <person name="Suarez D.L."/>
            <person name="Swayne D.E."/>
        </authorList>
    </citation>
    <scope>NUCLEOTIDE SEQUENCE [LARGE SCALE GENOMIC DNA]</scope>
    <source>
        <strain evidence="2">SB41UT1</strain>
    </source>
</reference>
<feature type="chain" id="PRO_5013163309" evidence="1">
    <location>
        <begin position="30"/>
        <end position="423"/>
    </location>
</feature>
<evidence type="ECO:0000313" key="2">
    <source>
        <dbReference type="EMBL" id="SMA49797.1"/>
    </source>
</evidence>
<protein>
    <submittedName>
        <fullName evidence="2">Uncharacterized protein</fullName>
    </submittedName>
</protein>
<feature type="signal peptide" evidence="1">
    <location>
        <begin position="1"/>
        <end position="29"/>
    </location>
</feature>
<proteinExistence type="predicted"/>
<organism evidence="2 3">
    <name type="scientific">Parendozoicomonas haliclonae</name>
    <dbReference type="NCBI Taxonomy" id="1960125"/>
    <lineage>
        <taxon>Bacteria</taxon>
        <taxon>Pseudomonadati</taxon>
        <taxon>Pseudomonadota</taxon>
        <taxon>Gammaproteobacteria</taxon>
        <taxon>Oceanospirillales</taxon>
        <taxon>Endozoicomonadaceae</taxon>
        <taxon>Parendozoicomonas</taxon>
    </lineage>
</organism>
<accession>A0A1X7AQW2</accession>
<gene>
    <name evidence="2" type="ORF">EHSB41UT_03586</name>
</gene>
<dbReference type="AlphaFoldDB" id="A0A1X7AQW2"/>
<sequence length="423" mass="48819">MAITRKTSLNLVLFLLMLLLSLQASHAQAELSPSEQPPSGPTQWINKARAGMKLPLMRENKQLNRIARHHTRYLKAYQVDWPVSKANLEIDRSLPGQPQPNFRLLPKLDDRILHFRYPSLWVFESYHPTRVETLDDPDAHRRMFTDMSYVQRYFALHPYLDEIGVSYQAYTSTQGTNIAVSILSFGQSLVREVCENLQADAYAPMRLRPELDQWCLGTRALLTLDDVMKIRKHLAEELPDLSVYPYDGQSHVPIKSSMAPSALGEQQTGPAVTIHINEDKWPDMKIRKVWLWKMTQQEPVPIKIKELRNAPQMKTGDGSDYYVYYPVQASEHDPGYLASEGPLEYGQRYTIELVYRIEGIDYQKTLEFQTEPDPELISTEEQISDEDNAMPMKRPEASNTGCDVLWTRSIDENGEEVLYYHCR</sequence>
<keyword evidence="1" id="KW-0732">Signal</keyword>